<dbReference type="InterPro" id="IPR000801">
    <property type="entry name" value="Esterase-like"/>
</dbReference>
<protein>
    <submittedName>
        <fullName evidence="1">Esterase family protein</fullName>
    </submittedName>
</protein>
<keyword evidence="2" id="KW-1185">Reference proteome</keyword>
<comment type="caution">
    <text evidence="1">The sequence shown here is derived from an EMBL/GenBank/DDBJ whole genome shotgun (WGS) entry which is preliminary data.</text>
</comment>
<dbReference type="SUPFAM" id="SSF53474">
    <property type="entry name" value="alpha/beta-Hydrolases"/>
    <property type="match status" value="1"/>
</dbReference>
<sequence length="351" mass="37146">MPPGWRVLQRFGGPPREQPDRAYVRAHGSYGCPAGGCTADRGGRVAVAEPPAARGTGRMVELSVYSAAMDRPIPVAVLPAVDATRPAPVLYLLNGVDGGTDTGDWRDGSNWLTKTDVDRFFADKQVTVVIPIGGAGSFFADWRVDDPVLGRQRWTTFLTRELPPVVDEAFQGSGANALAGLSMASSAVFRLALAAPGLYRALGSYSGCVRTGDGLGQVMVDAVVASRRGNPLNMWGPPTDPAWAENDPYLHAARLRGTAIYVSSGTGQAGTFDTLGGPGIDGNAVKLVDQLVIGGILDAVTSACTRQLGDRFRELDIPAVIDLRASGTHSWPYWQQDLHNSWAVFAGALGQ</sequence>
<dbReference type="Pfam" id="PF00756">
    <property type="entry name" value="Esterase"/>
    <property type="match status" value="1"/>
</dbReference>
<name>A0ABS1M3H1_9NOCA</name>
<proteinExistence type="predicted"/>
<dbReference type="EMBL" id="JAERRJ010000003">
    <property type="protein sequence ID" value="MBL1074719.1"/>
    <property type="molecule type" value="Genomic_DNA"/>
</dbReference>
<organism evidence="1 2">
    <name type="scientific">Nocardia acididurans</name>
    <dbReference type="NCBI Taxonomy" id="2802282"/>
    <lineage>
        <taxon>Bacteria</taxon>
        <taxon>Bacillati</taxon>
        <taxon>Actinomycetota</taxon>
        <taxon>Actinomycetes</taxon>
        <taxon>Mycobacteriales</taxon>
        <taxon>Nocardiaceae</taxon>
        <taxon>Nocardia</taxon>
    </lineage>
</organism>
<reference evidence="1 2" key="1">
    <citation type="submission" date="2021-01" db="EMBL/GenBank/DDBJ databases">
        <title>WGS of actinomycetes isolated from Thailand.</title>
        <authorList>
            <person name="Thawai C."/>
        </authorList>
    </citation>
    <scope>NUCLEOTIDE SEQUENCE [LARGE SCALE GENOMIC DNA]</scope>
    <source>
        <strain evidence="1 2">LPG 2</strain>
    </source>
</reference>
<dbReference type="InterPro" id="IPR029058">
    <property type="entry name" value="AB_hydrolase_fold"/>
</dbReference>
<accession>A0ABS1M3H1</accession>
<dbReference type="PANTHER" id="PTHR48098">
    <property type="entry name" value="ENTEROCHELIN ESTERASE-RELATED"/>
    <property type="match status" value="1"/>
</dbReference>
<evidence type="ECO:0000313" key="2">
    <source>
        <dbReference type="Proteomes" id="UP000602198"/>
    </source>
</evidence>
<dbReference type="Gene3D" id="3.40.50.1820">
    <property type="entry name" value="alpha/beta hydrolase"/>
    <property type="match status" value="1"/>
</dbReference>
<dbReference type="Proteomes" id="UP000602198">
    <property type="component" value="Unassembled WGS sequence"/>
</dbReference>
<dbReference type="PANTHER" id="PTHR48098:SF1">
    <property type="entry name" value="DIACYLGLYCEROL ACYLTRANSFERASE_MYCOLYLTRANSFERASE AG85A"/>
    <property type="match status" value="1"/>
</dbReference>
<evidence type="ECO:0000313" key="1">
    <source>
        <dbReference type="EMBL" id="MBL1074719.1"/>
    </source>
</evidence>
<dbReference type="InterPro" id="IPR050583">
    <property type="entry name" value="Mycobacterial_A85_antigen"/>
</dbReference>
<gene>
    <name evidence="1" type="ORF">JK358_09945</name>
</gene>